<accession>A0A437K7R9</accession>
<keyword evidence="1" id="KW-1133">Transmembrane helix</keyword>
<name>A0A437K7R9_9BACI</name>
<dbReference type="GeneID" id="87618705"/>
<dbReference type="RefSeq" id="WP_127739670.1">
    <property type="nucleotide sequence ID" value="NZ_CP196003.1"/>
</dbReference>
<keyword evidence="1" id="KW-0812">Transmembrane</keyword>
<keyword evidence="1" id="KW-0472">Membrane</keyword>
<organism evidence="2 3">
    <name type="scientific">Niallia taxi</name>
    <dbReference type="NCBI Taxonomy" id="2499688"/>
    <lineage>
        <taxon>Bacteria</taxon>
        <taxon>Bacillati</taxon>
        <taxon>Bacillota</taxon>
        <taxon>Bacilli</taxon>
        <taxon>Bacillales</taxon>
        <taxon>Bacillaceae</taxon>
        <taxon>Niallia</taxon>
    </lineage>
</organism>
<dbReference type="EMBL" id="RZTZ01000008">
    <property type="protein sequence ID" value="RVT59890.1"/>
    <property type="molecule type" value="Genomic_DNA"/>
</dbReference>
<feature type="transmembrane region" description="Helical" evidence="1">
    <location>
        <begin position="65"/>
        <end position="83"/>
    </location>
</feature>
<feature type="transmembrane region" description="Helical" evidence="1">
    <location>
        <begin position="27"/>
        <end position="45"/>
    </location>
</feature>
<comment type="caution">
    <text evidence="2">The sequence shown here is derived from an EMBL/GenBank/DDBJ whole genome shotgun (WGS) entry which is preliminary data.</text>
</comment>
<keyword evidence="3" id="KW-1185">Reference proteome</keyword>
<dbReference type="AlphaFoldDB" id="A0A437K7R9"/>
<evidence type="ECO:0000256" key="1">
    <source>
        <dbReference type="SAM" id="Phobius"/>
    </source>
</evidence>
<evidence type="ECO:0000313" key="3">
    <source>
        <dbReference type="Proteomes" id="UP000288024"/>
    </source>
</evidence>
<reference evidence="2 3" key="1">
    <citation type="submission" date="2019-01" db="EMBL/GenBank/DDBJ databases">
        <title>Bacillus sp. M5HDSG1-1, whole genome shotgun sequence.</title>
        <authorList>
            <person name="Tuo L."/>
        </authorList>
    </citation>
    <scope>NUCLEOTIDE SEQUENCE [LARGE SCALE GENOMIC DNA]</scope>
    <source>
        <strain evidence="2 3">M5HDSG1-1</strain>
    </source>
</reference>
<dbReference type="Proteomes" id="UP000288024">
    <property type="component" value="Unassembled WGS sequence"/>
</dbReference>
<feature type="transmembrane region" description="Helical" evidence="1">
    <location>
        <begin position="6"/>
        <end position="22"/>
    </location>
</feature>
<protein>
    <submittedName>
        <fullName evidence="2">Uncharacterized protein</fullName>
    </submittedName>
</protein>
<proteinExistence type="predicted"/>
<sequence>MWYPYTIIGIFLLILITMPKKLTIKEMYYSAGVFGFGTWLGDVLVGDVFKGFQLGPSPVTSPIDYIFVAFVPPAIGIIYLNFLTVTKSILYRWIFAVVSFLLEWGAVASGYMTSKGWHTWYSIPVYIFVFLFFFPLHLKIMRKN</sequence>
<evidence type="ECO:0000313" key="2">
    <source>
        <dbReference type="EMBL" id="RVT59890.1"/>
    </source>
</evidence>
<gene>
    <name evidence="2" type="ORF">EM808_18400</name>
</gene>
<feature type="transmembrane region" description="Helical" evidence="1">
    <location>
        <begin position="118"/>
        <end position="138"/>
    </location>
</feature>
<feature type="transmembrane region" description="Helical" evidence="1">
    <location>
        <begin position="90"/>
        <end position="112"/>
    </location>
</feature>